<accession>A0A3M7L2Q2</accession>
<evidence type="ECO:0000256" key="1">
    <source>
        <dbReference type="SAM" id="MobiDB-lite"/>
    </source>
</evidence>
<evidence type="ECO:0000259" key="2">
    <source>
        <dbReference type="SMART" id="SM00160"/>
    </source>
</evidence>
<dbReference type="Proteomes" id="UP000279271">
    <property type="component" value="Unassembled WGS sequence"/>
</dbReference>
<sequence length="375" mass="39873">MAGPGPASEGEASASATAARNMHGKLSHLMKKYGRVALGVHLSVYACFFAGCYVAVESHLDVPGYLERFGLMTPPVEGEPAQEKGWVHKALAGSSSSLALAFIANKALIPSWKPTEDSEDRRTTFVAHLKALNSQYANSIPLYSMCIRWIAQQASSQPAQVWTAGAEDYLHHSKQLLADFQDVLQAADQPAPSALGATKPSLPAFGGLSTPAATAATPLFNFGAAPVSFGTPGPTPSAAPPIEAHEEEEDVQEEPEEVQIETGDIQVLLKQRASLLVMSEAKKWEDRGRGMLTLRQPRSGGQPFLVFTTDTGRVLVNAPLVRGMKPTGNPKTPRNLVMALHNAVGGGPPAHGMYIFKAEDAEAAKALRGAILQHV</sequence>
<feature type="compositionally biased region" description="Acidic residues" evidence="1">
    <location>
        <begin position="245"/>
        <end position="258"/>
    </location>
</feature>
<feature type="region of interest" description="Disordered" evidence="1">
    <location>
        <begin position="230"/>
        <end position="258"/>
    </location>
</feature>
<dbReference type="GO" id="GO:0005739">
    <property type="term" value="C:mitochondrion"/>
    <property type="evidence" value="ECO:0007669"/>
    <property type="project" value="TreeGrafter"/>
</dbReference>
<gene>
    <name evidence="3" type="ORF">APUTEX25_002956</name>
</gene>
<dbReference type="InterPro" id="IPR045866">
    <property type="entry name" value="FAM210A/B-like"/>
</dbReference>
<evidence type="ECO:0000313" key="4">
    <source>
        <dbReference type="Proteomes" id="UP000279271"/>
    </source>
</evidence>
<dbReference type="Pfam" id="PF00638">
    <property type="entry name" value="Ran_BP1"/>
    <property type="match status" value="1"/>
</dbReference>
<dbReference type="SMART" id="SM00160">
    <property type="entry name" value="RanBD"/>
    <property type="match status" value="1"/>
</dbReference>
<reference evidence="4" key="1">
    <citation type="journal article" date="2018" name="Algal Res.">
        <title>Characterization of plant carbon substrate utilization by Auxenochlorella protothecoides.</title>
        <authorList>
            <person name="Vogler B.W."/>
            <person name="Starkenburg S.R."/>
            <person name="Sudasinghe N."/>
            <person name="Schambach J.Y."/>
            <person name="Rollin J.A."/>
            <person name="Pattathil S."/>
            <person name="Barry A.N."/>
        </authorList>
    </citation>
    <scope>NUCLEOTIDE SEQUENCE [LARGE SCALE GENOMIC DNA]</scope>
    <source>
        <strain evidence="4">UTEX 25</strain>
    </source>
</reference>
<comment type="caution">
    <text evidence="3">The sequence shown here is derived from an EMBL/GenBank/DDBJ whole genome shotgun (WGS) entry which is preliminary data.</text>
</comment>
<proteinExistence type="predicted"/>
<dbReference type="InterPro" id="IPR000156">
    <property type="entry name" value="Ran_bind_dom"/>
</dbReference>
<dbReference type="PANTHER" id="PTHR21377:SF0">
    <property type="entry name" value="PROTEIN FAM210B, MITOCHONDRIAL"/>
    <property type="match status" value="1"/>
</dbReference>
<evidence type="ECO:0000313" key="3">
    <source>
        <dbReference type="EMBL" id="RMZ56867.1"/>
    </source>
</evidence>
<dbReference type="Pfam" id="PF06916">
    <property type="entry name" value="FAM210A-B_dom"/>
    <property type="match status" value="1"/>
</dbReference>
<dbReference type="SUPFAM" id="SSF50729">
    <property type="entry name" value="PH domain-like"/>
    <property type="match status" value="1"/>
</dbReference>
<dbReference type="InterPro" id="IPR009688">
    <property type="entry name" value="FAM210A/B-like_dom"/>
</dbReference>
<name>A0A3M7L2Q2_AUXPR</name>
<dbReference type="Gene3D" id="2.30.29.30">
    <property type="entry name" value="Pleckstrin-homology domain (PH domain)/Phosphotyrosine-binding domain (PTB)"/>
    <property type="match status" value="1"/>
</dbReference>
<organism evidence="3 4">
    <name type="scientific">Auxenochlorella protothecoides</name>
    <name type="common">Green microalga</name>
    <name type="synonym">Chlorella protothecoides</name>
    <dbReference type="NCBI Taxonomy" id="3075"/>
    <lineage>
        <taxon>Eukaryota</taxon>
        <taxon>Viridiplantae</taxon>
        <taxon>Chlorophyta</taxon>
        <taxon>core chlorophytes</taxon>
        <taxon>Trebouxiophyceae</taxon>
        <taxon>Chlorellales</taxon>
        <taxon>Chlorellaceae</taxon>
        <taxon>Auxenochlorella</taxon>
    </lineage>
</organism>
<dbReference type="EMBL" id="QOKY01000135">
    <property type="protein sequence ID" value="RMZ56867.1"/>
    <property type="molecule type" value="Genomic_DNA"/>
</dbReference>
<protein>
    <recommendedName>
        <fullName evidence="2">RanBD1 domain-containing protein</fullName>
    </recommendedName>
</protein>
<feature type="domain" description="RanBD1" evidence="2">
    <location>
        <begin position="248"/>
        <end position="374"/>
    </location>
</feature>
<dbReference type="InterPro" id="IPR011993">
    <property type="entry name" value="PH-like_dom_sf"/>
</dbReference>
<dbReference type="AlphaFoldDB" id="A0A3M7L2Q2"/>
<dbReference type="PANTHER" id="PTHR21377">
    <property type="entry name" value="PROTEIN FAM210B, MITOCHONDRIAL"/>
    <property type="match status" value="1"/>
</dbReference>